<protein>
    <submittedName>
        <fullName evidence="4">ABC transporter ATP-binding protein</fullName>
    </submittedName>
</protein>
<gene>
    <name evidence="4" type="ORF">J5W02_13360</name>
</gene>
<feature type="domain" description="ABC transporter" evidence="3">
    <location>
        <begin position="262"/>
        <end position="507"/>
    </location>
</feature>
<dbReference type="SMART" id="SM00382">
    <property type="entry name" value="AAA"/>
    <property type="match status" value="1"/>
</dbReference>
<dbReference type="Gene3D" id="3.40.50.300">
    <property type="entry name" value="P-loop containing nucleotide triphosphate hydrolases"/>
    <property type="match status" value="2"/>
</dbReference>
<dbReference type="SUPFAM" id="SSF52540">
    <property type="entry name" value="P-loop containing nucleoside triphosphate hydrolases"/>
    <property type="match status" value="2"/>
</dbReference>
<dbReference type="InterPro" id="IPR017871">
    <property type="entry name" value="ABC_transporter-like_CS"/>
</dbReference>
<proteinExistence type="predicted"/>
<dbReference type="InterPro" id="IPR003439">
    <property type="entry name" value="ABC_transporter-like_ATP-bd"/>
</dbReference>
<keyword evidence="2 4" id="KW-0067">ATP-binding</keyword>
<dbReference type="InterPro" id="IPR027417">
    <property type="entry name" value="P-loop_NTPase"/>
</dbReference>
<dbReference type="GO" id="GO:0005524">
    <property type="term" value="F:ATP binding"/>
    <property type="evidence" value="ECO:0007669"/>
    <property type="project" value="UniProtKB-KW"/>
</dbReference>
<dbReference type="CDD" id="cd03216">
    <property type="entry name" value="ABC_Carb_Monos_I"/>
    <property type="match status" value="1"/>
</dbReference>
<dbReference type="InterPro" id="IPR050107">
    <property type="entry name" value="ABC_carbohydrate_import_ATPase"/>
</dbReference>
<dbReference type="PANTHER" id="PTHR43790:SF4">
    <property type="entry name" value="GUANOSINE IMPORT ATP-BINDING PROTEIN NUPO"/>
    <property type="match status" value="1"/>
</dbReference>
<dbReference type="Proteomes" id="UP000719942">
    <property type="component" value="Unassembled WGS sequence"/>
</dbReference>
<accession>A0ABS7DR84</accession>
<sequence>MEVNREYAVQMHGITKMFGSFCALNDVNLDVKKGTIHAILGENGAGKSTLMNVLYGLYQAEAGEVFLNGEKVNIKNPNIAIEHGIGMVHQHFMLVDNFTVTQNIILGNEVTSQFGVLNMKKAREEILEIVKKYGLEVDPDAKIEDISVGMQQRVEILKALYRGVDLLILDEPTAVLTPQEIDDLIQIMHNLIADGKTIIIITHKLKEIKASSDVCTIIRRGEYIDTVKVADVDQEELATKMVGHAVQLVVEKSPANPGEVVFEIDNLTVKDERKLDAVKNLSLKVRRGEIVGVAGIDGNGQKELVEAITNLTKAESGTIKINGAEIQNTSPRNVIDHKISTVHEDRQKRGLILPFTVAENMVIEKYRSQPYSKSGMLNRSEILSYTKGLIKEFDIRPDNCEGHPVRGLSGGNQQKVILAREISNEPDLLIAVQPTRGLDVGAIEYVHKTLVRERDKGRAILLISLELDEVMNVADTIDVIYAGTIVDSFKQGEVDEKTIGLLMAGGKLDENDSQNS</sequence>
<organism evidence="4 5">
    <name type="scientific">Caproiciproducens faecalis</name>
    <dbReference type="NCBI Taxonomy" id="2820301"/>
    <lineage>
        <taxon>Bacteria</taxon>
        <taxon>Bacillati</taxon>
        <taxon>Bacillota</taxon>
        <taxon>Clostridia</taxon>
        <taxon>Eubacteriales</taxon>
        <taxon>Acutalibacteraceae</taxon>
        <taxon>Caproiciproducens</taxon>
    </lineage>
</organism>
<dbReference type="RefSeq" id="WP_219966210.1">
    <property type="nucleotide sequence ID" value="NZ_JAGFNZ010000006.1"/>
</dbReference>
<feature type="domain" description="ABC transporter" evidence="3">
    <location>
        <begin position="9"/>
        <end position="245"/>
    </location>
</feature>
<dbReference type="PROSITE" id="PS00211">
    <property type="entry name" value="ABC_TRANSPORTER_1"/>
    <property type="match status" value="2"/>
</dbReference>
<reference evidence="4 5" key="1">
    <citation type="submission" date="2021-03" db="EMBL/GenBank/DDBJ databases">
        <title>Caproiciproducens sp. nov. isolated from feces of cow.</title>
        <authorList>
            <person name="Choi J.-Y."/>
        </authorList>
    </citation>
    <scope>NUCLEOTIDE SEQUENCE [LARGE SCALE GENOMIC DNA]</scope>
    <source>
        <strain evidence="4 5">AGMB10547</strain>
    </source>
</reference>
<evidence type="ECO:0000259" key="3">
    <source>
        <dbReference type="PROSITE" id="PS50893"/>
    </source>
</evidence>
<dbReference type="PROSITE" id="PS50893">
    <property type="entry name" value="ABC_TRANSPORTER_2"/>
    <property type="match status" value="2"/>
</dbReference>
<keyword evidence="5" id="KW-1185">Reference proteome</keyword>
<dbReference type="EMBL" id="JAGFNZ010000006">
    <property type="protein sequence ID" value="MBW7573798.1"/>
    <property type="molecule type" value="Genomic_DNA"/>
</dbReference>
<dbReference type="PANTHER" id="PTHR43790">
    <property type="entry name" value="CARBOHYDRATE TRANSPORT ATP-BINDING PROTEIN MG119-RELATED"/>
    <property type="match status" value="1"/>
</dbReference>
<dbReference type="InterPro" id="IPR003593">
    <property type="entry name" value="AAA+_ATPase"/>
</dbReference>
<name>A0ABS7DR84_9FIRM</name>
<evidence type="ECO:0000313" key="5">
    <source>
        <dbReference type="Proteomes" id="UP000719942"/>
    </source>
</evidence>
<evidence type="ECO:0000256" key="1">
    <source>
        <dbReference type="ARBA" id="ARBA00022741"/>
    </source>
</evidence>
<evidence type="ECO:0000313" key="4">
    <source>
        <dbReference type="EMBL" id="MBW7573798.1"/>
    </source>
</evidence>
<evidence type="ECO:0000256" key="2">
    <source>
        <dbReference type="ARBA" id="ARBA00022840"/>
    </source>
</evidence>
<dbReference type="Pfam" id="PF00005">
    <property type="entry name" value="ABC_tran"/>
    <property type="match status" value="2"/>
</dbReference>
<dbReference type="CDD" id="cd03215">
    <property type="entry name" value="ABC_Carb_Monos_II"/>
    <property type="match status" value="1"/>
</dbReference>
<keyword evidence="1" id="KW-0547">Nucleotide-binding</keyword>
<comment type="caution">
    <text evidence="4">The sequence shown here is derived from an EMBL/GenBank/DDBJ whole genome shotgun (WGS) entry which is preliminary data.</text>
</comment>